<evidence type="ECO:0000313" key="2">
    <source>
        <dbReference type="EMBL" id="GMK58409.1"/>
    </source>
</evidence>
<keyword evidence="1" id="KW-1133">Transmembrane helix</keyword>
<keyword evidence="1" id="KW-0472">Membrane</keyword>
<name>A0AAD3TX37_9TREE</name>
<organism evidence="2 3">
    <name type="scientific">Cutaneotrichosporon spelunceum</name>
    <dbReference type="NCBI Taxonomy" id="1672016"/>
    <lineage>
        <taxon>Eukaryota</taxon>
        <taxon>Fungi</taxon>
        <taxon>Dikarya</taxon>
        <taxon>Basidiomycota</taxon>
        <taxon>Agaricomycotina</taxon>
        <taxon>Tremellomycetes</taxon>
        <taxon>Trichosporonales</taxon>
        <taxon>Trichosporonaceae</taxon>
        <taxon>Cutaneotrichosporon</taxon>
    </lineage>
</organism>
<accession>A0AAD3TX37</accession>
<dbReference type="EMBL" id="BTCM01000005">
    <property type="protein sequence ID" value="GMK58409.1"/>
    <property type="molecule type" value="Genomic_DNA"/>
</dbReference>
<keyword evidence="1" id="KW-0812">Transmembrane</keyword>
<proteinExistence type="predicted"/>
<feature type="transmembrane region" description="Helical" evidence="1">
    <location>
        <begin position="92"/>
        <end position="116"/>
    </location>
</feature>
<evidence type="ECO:0000313" key="3">
    <source>
        <dbReference type="Proteomes" id="UP001222932"/>
    </source>
</evidence>
<feature type="transmembrane region" description="Helical" evidence="1">
    <location>
        <begin position="136"/>
        <end position="160"/>
    </location>
</feature>
<comment type="caution">
    <text evidence="2">The sequence shown here is derived from an EMBL/GenBank/DDBJ whole genome shotgun (WGS) entry which is preliminary data.</text>
</comment>
<dbReference type="Proteomes" id="UP001222932">
    <property type="component" value="Unassembled WGS sequence"/>
</dbReference>
<dbReference type="AlphaFoldDB" id="A0AAD3TX37"/>
<gene>
    <name evidence="2" type="ORF">CspeluHIS016_0504410</name>
</gene>
<feature type="transmembrane region" description="Helical" evidence="1">
    <location>
        <begin position="20"/>
        <end position="39"/>
    </location>
</feature>
<evidence type="ECO:0000256" key="1">
    <source>
        <dbReference type="SAM" id="Phobius"/>
    </source>
</evidence>
<reference evidence="2" key="2">
    <citation type="submission" date="2023-06" db="EMBL/GenBank/DDBJ databases">
        <authorList>
            <person name="Kobayashi Y."/>
            <person name="Kayamori A."/>
            <person name="Aoki K."/>
            <person name="Shiwa Y."/>
            <person name="Fujita N."/>
            <person name="Sugita T."/>
            <person name="Iwasaki W."/>
            <person name="Tanaka N."/>
            <person name="Takashima M."/>
        </authorList>
    </citation>
    <scope>NUCLEOTIDE SEQUENCE</scope>
    <source>
        <strain evidence="2">HIS016</strain>
    </source>
</reference>
<sequence length="201" mass="21908">MGSRPRPPPLRPTSLQRAALVLAGVLTMTMLGANVTLLAHLDSISWRYRPISKPWRPLLLAHLGFGATVLASLSVFARAIRKGGWRVRTDVLLSAALASTGTLLAALHAAVPWYQVLWVQDWECEGLGVPCTVTRFSIVVSWPIAALFAIVAVGEAGYVLCRHGRGAWPHTLQFLQAVPPEDLVDAQIYERSSRGYVLPPL</sequence>
<feature type="transmembrane region" description="Helical" evidence="1">
    <location>
        <begin position="59"/>
        <end position="80"/>
    </location>
</feature>
<protein>
    <submittedName>
        <fullName evidence="2">Uncharacterized protein</fullName>
    </submittedName>
</protein>
<keyword evidence="3" id="KW-1185">Reference proteome</keyword>
<reference evidence="2" key="1">
    <citation type="journal article" date="2023" name="BMC Genomics">
        <title>Chromosome-level genome assemblies of Cutaneotrichosporon spp. (Trichosporonales, Basidiomycota) reveal imbalanced evolution between nucleotide sequences and chromosome synteny.</title>
        <authorList>
            <person name="Kobayashi Y."/>
            <person name="Kayamori A."/>
            <person name="Aoki K."/>
            <person name="Shiwa Y."/>
            <person name="Matsutani M."/>
            <person name="Fujita N."/>
            <person name="Sugita T."/>
            <person name="Iwasaki W."/>
            <person name="Tanaka N."/>
            <person name="Takashima M."/>
        </authorList>
    </citation>
    <scope>NUCLEOTIDE SEQUENCE</scope>
    <source>
        <strain evidence="2">HIS016</strain>
    </source>
</reference>